<name>A0A158IMF2_9BURK</name>
<dbReference type="AlphaFoldDB" id="A0A158IMF2"/>
<dbReference type="EMBL" id="FCOK02000054">
    <property type="protein sequence ID" value="SAL57409.1"/>
    <property type="molecule type" value="Genomic_DNA"/>
</dbReference>
<evidence type="ECO:0000313" key="2">
    <source>
        <dbReference type="Proteomes" id="UP000054683"/>
    </source>
</evidence>
<proteinExistence type="predicted"/>
<gene>
    <name evidence="1" type="ORF">AWB69_06239</name>
</gene>
<protein>
    <submittedName>
        <fullName evidence="1">Uncharacterized protein</fullName>
    </submittedName>
</protein>
<accession>A0A158IMF2</accession>
<reference evidence="1 2" key="1">
    <citation type="submission" date="2016-01" db="EMBL/GenBank/DDBJ databases">
        <authorList>
            <person name="Oliw E.H."/>
        </authorList>
    </citation>
    <scope>NUCLEOTIDE SEQUENCE [LARGE SCALE GENOMIC DNA]</scope>
    <source>
        <strain evidence="1">LMG 27134</strain>
    </source>
</reference>
<organism evidence="1 2">
    <name type="scientific">Caballeronia udeis</name>
    <dbReference type="NCBI Taxonomy" id="1232866"/>
    <lineage>
        <taxon>Bacteria</taxon>
        <taxon>Pseudomonadati</taxon>
        <taxon>Pseudomonadota</taxon>
        <taxon>Betaproteobacteria</taxon>
        <taxon>Burkholderiales</taxon>
        <taxon>Burkholderiaceae</taxon>
        <taxon>Caballeronia</taxon>
    </lineage>
</organism>
<evidence type="ECO:0000313" key="1">
    <source>
        <dbReference type="EMBL" id="SAL57409.1"/>
    </source>
</evidence>
<sequence length="35" mass="4043">MGDLADLLYIYKQQWTLMIFIFSCVIDMASLKEAA</sequence>
<dbReference type="Proteomes" id="UP000054683">
    <property type="component" value="Unassembled WGS sequence"/>
</dbReference>